<reference evidence="1" key="1">
    <citation type="journal article" date="2018" name="J. Ind. Microbiol. Biotechnol.">
        <title>Genome mining reveals uncommon alkylpyrones as type III PKS products from myxobacteria.</title>
        <authorList>
            <person name="Hug J.J."/>
            <person name="Panter F."/>
            <person name="Krug D."/>
            <person name="Muller R."/>
        </authorList>
    </citation>
    <scope>NUCLEOTIDE SEQUENCE</scope>
    <source>
        <strain evidence="1">MCy1100</strain>
    </source>
</reference>
<protein>
    <submittedName>
        <fullName evidence="1">Uncharacterized protein</fullName>
    </submittedName>
</protein>
<dbReference type="AlphaFoldDB" id="A0A3Q8ICR0"/>
<accession>A0A3Q8ICR0</accession>
<proteinExistence type="predicted"/>
<sequence length="73" mass="8199">MSGIDTIHGFTLEPGTWRGEDIFRPRGLVGDLVVSERFKDFVERHGLTNMRLTPTEQFVRDPSHLGPAPLPTP</sequence>
<dbReference type="EMBL" id="MH908904">
    <property type="protein sequence ID" value="AYM53524.1"/>
    <property type="molecule type" value="Genomic_DNA"/>
</dbReference>
<evidence type="ECO:0000313" key="1">
    <source>
        <dbReference type="EMBL" id="AYM53524.1"/>
    </source>
</evidence>
<name>A0A3Q8ICR0_9BACT</name>
<organism evidence="1">
    <name type="scientific">Cystobacter fuscus</name>
    <dbReference type="NCBI Taxonomy" id="43"/>
    <lineage>
        <taxon>Bacteria</taxon>
        <taxon>Pseudomonadati</taxon>
        <taxon>Myxococcota</taxon>
        <taxon>Myxococcia</taxon>
        <taxon>Myxococcales</taxon>
        <taxon>Cystobacterineae</taxon>
        <taxon>Archangiaceae</taxon>
        <taxon>Cystobacter</taxon>
    </lineage>
</organism>